<evidence type="ECO:0000256" key="1">
    <source>
        <dbReference type="ARBA" id="ARBA00006217"/>
    </source>
</evidence>
<evidence type="ECO:0000256" key="5">
    <source>
        <dbReference type="ARBA" id="ARBA00024993"/>
    </source>
</evidence>
<dbReference type="Proteomes" id="UP000184428">
    <property type="component" value="Unassembled WGS sequence"/>
</dbReference>
<evidence type="ECO:0000256" key="2">
    <source>
        <dbReference type="ARBA" id="ARBA00012925"/>
    </source>
</evidence>
<dbReference type="PANTHER" id="PTHR43175:SF3">
    <property type="entry name" value="CARBON DISULFIDE HYDROLASE"/>
    <property type="match status" value="1"/>
</dbReference>
<evidence type="ECO:0000256" key="4">
    <source>
        <dbReference type="ARBA" id="ARBA00022833"/>
    </source>
</evidence>
<dbReference type="EC" id="4.2.1.1" evidence="2"/>
<comment type="similarity">
    <text evidence="1">Belongs to the beta-class carbonic anhydrase family.</text>
</comment>
<organism evidence="9 10">
    <name type="scientific">Geodermatophilus obscurus</name>
    <dbReference type="NCBI Taxonomy" id="1861"/>
    <lineage>
        <taxon>Bacteria</taxon>
        <taxon>Bacillati</taxon>
        <taxon>Actinomycetota</taxon>
        <taxon>Actinomycetes</taxon>
        <taxon>Geodermatophilales</taxon>
        <taxon>Geodermatophilaceae</taxon>
        <taxon>Geodermatophilus</taxon>
    </lineage>
</organism>
<feature type="binding site" evidence="7">
    <location>
        <position position="78"/>
    </location>
    <ligand>
        <name>Zn(2+)</name>
        <dbReference type="ChEBI" id="CHEBI:29105"/>
    </ligand>
</feature>
<dbReference type="AlphaFoldDB" id="A0A1M7UBD4"/>
<dbReference type="Pfam" id="PF00484">
    <property type="entry name" value="Pro_CA"/>
    <property type="match status" value="1"/>
</dbReference>
<dbReference type="SMART" id="SM00947">
    <property type="entry name" value="Pro_CA"/>
    <property type="match status" value="1"/>
</dbReference>
<feature type="region of interest" description="Disordered" evidence="8">
    <location>
        <begin position="204"/>
        <end position="227"/>
    </location>
</feature>
<feature type="compositionally biased region" description="Polar residues" evidence="8">
    <location>
        <begin position="218"/>
        <end position="227"/>
    </location>
</feature>
<keyword evidence="4 7" id="KW-0862">Zinc</keyword>
<evidence type="ECO:0000256" key="7">
    <source>
        <dbReference type="PIRSR" id="PIRSR601765-1"/>
    </source>
</evidence>
<gene>
    <name evidence="9" type="ORF">SAMN05660350_02919</name>
</gene>
<dbReference type="EMBL" id="FRDM01000014">
    <property type="protein sequence ID" value="SHN80392.1"/>
    <property type="molecule type" value="Genomic_DNA"/>
</dbReference>
<accession>A0A1M7UBD4</accession>
<keyword evidence="3 7" id="KW-0479">Metal-binding</keyword>
<name>A0A1M7UBD4_9ACTN</name>
<sequence>MAGHRELDPQLDPGALGAVVLGVRDAELPVRVRADRRVERGVGMNEIDRMLAANAEWAAQFPGSKDVRPARRVAVVACMDSRMPLFPMLGLEVGDAHVIRNAGGVITEDVVRSLTVSQHVLGTREILLVHHTQCGLQATDDNSFADLVEQATGRRPPWAVRAFRDAEDDVRESMRLIHENPYLLSRDVRGTVYDVDTGLLREIEDPAAPHPSHARGGSLQQGQEPAS</sequence>
<evidence type="ECO:0000313" key="10">
    <source>
        <dbReference type="Proteomes" id="UP000184428"/>
    </source>
</evidence>
<reference evidence="9 10" key="1">
    <citation type="submission" date="2016-12" db="EMBL/GenBank/DDBJ databases">
        <authorList>
            <person name="Song W.-J."/>
            <person name="Kurnit D.M."/>
        </authorList>
    </citation>
    <scope>NUCLEOTIDE SEQUENCE [LARGE SCALE GENOMIC DNA]</scope>
    <source>
        <strain evidence="9 10">DSM 43162</strain>
    </source>
</reference>
<evidence type="ECO:0000313" key="9">
    <source>
        <dbReference type="EMBL" id="SHN80392.1"/>
    </source>
</evidence>
<comment type="function">
    <text evidence="5">Catalyzes the reversible hydration of carbon dioxide to form bicarbonate.</text>
</comment>
<dbReference type="GO" id="GO:0008270">
    <property type="term" value="F:zinc ion binding"/>
    <property type="evidence" value="ECO:0007669"/>
    <property type="project" value="InterPro"/>
</dbReference>
<dbReference type="InterPro" id="IPR001765">
    <property type="entry name" value="Carbonic_anhydrase"/>
</dbReference>
<evidence type="ECO:0000256" key="6">
    <source>
        <dbReference type="ARBA" id="ARBA00048348"/>
    </source>
</evidence>
<dbReference type="PANTHER" id="PTHR43175">
    <property type="entry name" value="CARBONIC ANHYDRASE"/>
    <property type="match status" value="1"/>
</dbReference>
<dbReference type="CDD" id="cd03379">
    <property type="entry name" value="beta_CA_cladeD"/>
    <property type="match status" value="1"/>
</dbReference>
<dbReference type="SUPFAM" id="SSF53056">
    <property type="entry name" value="beta-carbonic anhydrase, cab"/>
    <property type="match status" value="1"/>
</dbReference>
<comment type="catalytic activity">
    <reaction evidence="6">
        <text>hydrogencarbonate + H(+) = CO2 + H2O</text>
        <dbReference type="Rhea" id="RHEA:10748"/>
        <dbReference type="ChEBI" id="CHEBI:15377"/>
        <dbReference type="ChEBI" id="CHEBI:15378"/>
        <dbReference type="ChEBI" id="CHEBI:16526"/>
        <dbReference type="ChEBI" id="CHEBI:17544"/>
        <dbReference type="EC" id="4.2.1.1"/>
    </reaction>
</comment>
<proteinExistence type="inferred from homology"/>
<evidence type="ECO:0000256" key="8">
    <source>
        <dbReference type="SAM" id="MobiDB-lite"/>
    </source>
</evidence>
<dbReference type="GO" id="GO:0004089">
    <property type="term" value="F:carbonate dehydratase activity"/>
    <property type="evidence" value="ECO:0007669"/>
    <property type="project" value="UniProtKB-EC"/>
</dbReference>
<feature type="binding site" evidence="7">
    <location>
        <position position="131"/>
    </location>
    <ligand>
        <name>Zn(2+)</name>
        <dbReference type="ChEBI" id="CHEBI:29105"/>
    </ligand>
</feature>
<evidence type="ECO:0000256" key="3">
    <source>
        <dbReference type="ARBA" id="ARBA00022723"/>
    </source>
</evidence>
<comment type="cofactor">
    <cofactor evidence="7">
        <name>Zn(2+)</name>
        <dbReference type="ChEBI" id="CHEBI:29105"/>
    </cofactor>
    <text evidence="7">Binds 1 zinc ion per subunit.</text>
</comment>
<feature type="binding site" evidence="7">
    <location>
        <position position="80"/>
    </location>
    <ligand>
        <name>Zn(2+)</name>
        <dbReference type="ChEBI" id="CHEBI:29105"/>
    </ligand>
</feature>
<feature type="binding site" evidence="7">
    <location>
        <position position="134"/>
    </location>
    <ligand>
        <name>Zn(2+)</name>
        <dbReference type="ChEBI" id="CHEBI:29105"/>
    </ligand>
</feature>
<dbReference type="Gene3D" id="3.40.1050.10">
    <property type="entry name" value="Carbonic anhydrase"/>
    <property type="match status" value="1"/>
</dbReference>
<dbReference type="InterPro" id="IPR036874">
    <property type="entry name" value="Carbonic_anhydrase_sf"/>
</dbReference>
<protein>
    <recommendedName>
        <fullName evidence="2">carbonic anhydrase</fullName>
        <ecNumber evidence="2">4.2.1.1</ecNumber>
    </recommendedName>
</protein>